<dbReference type="Proteomes" id="UP000076983">
    <property type="component" value="Unassembled WGS sequence"/>
</dbReference>
<keyword evidence="5 6" id="KW-0472">Membrane</keyword>
<proteinExistence type="predicted"/>
<dbReference type="InterPro" id="IPR001851">
    <property type="entry name" value="ABC_transp_permease"/>
</dbReference>
<evidence type="ECO:0000256" key="1">
    <source>
        <dbReference type="ARBA" id="ARBA00004651"/>
    </source>
</evidence>
<feature type="transmembrane region" description="Helical" evidence="6">
    <location>
        <begin position="95"/>
        <end position="118"/>
    </location>
</feature>
<dbReference type="STRING" id="29557.MGALLINA_04720"/>
<feature type="transmembrane region" description="Helical" evidence="6">
    <location>
        <begin position="267"/>
        <end position="290"/>
    </location>
</feature>
<evidence type="ECO:0000313" key="7">
    <source>
        <dbReference type="EMBL" id="OAB48755.1"/>
    </source>
</evidence>
<organism evidence="7 8">
    <name type="scientific">Mycoplasmopsis gallinarum</name>
    <dbReference type="NCBI Taxonomy" id="29557"/>
    <lineage>
        <taxon>Bacteria</taxon>
        <taxon>Bacillati</taxon>
        <taxon>Mycoplasmatota</taxon>
        <taxon>Mycoplasmoidales</taxon>
        <taxon>Metamycoplasmataceae</taxon>
        <taxon>Mycoplasmopsis</taxon>
    </lineage>
</organism>
<dbReference type="AlphaFoldDB" id="A0A162MHD9"/>
<feature type="transmembrane region" description="Helical" evidence="6">
    <location>
        <begin position="28"/>
        <end position="49"/>
    </location>
</feature>
<keyword evidence="4 6" id="KW-1133">Transmembrane helix</keyword>
<feature type="transmembrane region" description="Helical" evidence="6">
    <location>
        <begin position="130"/>
        <end position="154"/>
    </location>
</feature>
<keyword evidence="8" id="KW-1185">Reference proteome</keyword>
<feature type="transmembrane region" description="Helical" evidence="6">
    <location>
        <begin position="352"/>
        <end position="372"/>
    </location>
</feature>
<accession>A0A162MHD9</accession>
<dbReference type="Pfam" id="PF02653">
    <property type="entry name" value="BPD_transp_2"/>
    <property type="match status" value="1"/>
</dbReference>
<dbReference type="PATRIC" id="fig|29557.3.peg.467"/>
<evidence type="ECO:0000256" key="4">
    <source>
        <dbReference type="ARBA" id="ARBA00022989"/>
    </source>
</evidence>
<dbReference type="CDD" id="cd06580">
    <property type="entry name" value="TM_PBP1_transp_TpRbsC_like"/>
    <property type="match status" value="1"/>
</dbReference>
<evidence type="ECO:0000256" key="2">
    <source>
        <dbReference type="ARBA" id="ARBA00022475"/>
    </source>
</evidence>
<evidence type="ECO:0000256" key="5">
    <source>
        <dbReference type="ARBA" id="ARBA00023136"/>
    </source>
</evidence>
<comment type="caution">
    <text evidence="7">The sequence shown here is derived from an EMBL/GenBank/DDBJ whole genome shotgun (WGS) entry which is preliminary data.</text>
</comment>
<gene>
    <name evidence="7" type="ORF">MGALLINA_04720</name>
</gene>
<evidence type="ECO:0000256" key="3">
    <source>
        <dbReference type="ARBA" id="ARBA00022692"/>
    </source>
</evidence>
<keyword evidence="2" id="KW-1003">Cell membrane</keyword>
<evidence type="ECO:0000256" key="6">
    <source>
        <dbReference type="SAM" id="Phobius"/>
    </source>
</evidence>
<dbReference type="GO" id="GO:0022857">
    <property type="term" value="F:transmembrane transporter activity"/>
    <property type="evidence" value="ECO:0007669"/>
    <property type="project" value="InterPro"/>
</dbReference>
<dbReference type="PANTHER" id="PTHR47089:SF1">
    <property type="entry name" value="GUANOSINE ABC TRANSPORTER PERMEASE PROTEIN NUPP"/>
    <property type="match status" value="1"/>
</dbReference>
<feature type="transmembrane region" description="Helical" evidence="6">
    <location>
        <begin position="160"/>
        <end position="178"/>
    </location>
</feature>
<name>A0A162MHD9_9BACT</name>
<dbReference type="OrthoDB" id="45037at2"/>
<reference evidence="7 8" key="1">
    <citation type="submission" date="2016-03" db="EMBL/GenBank/DDBJ databases">
        <title>Genome sequence of Mycoplasma gallinarum strain Mgn_IPT.</title>
        <authorList>
            <person name="Yacoub E."/>
            <person name="Sirand-Pugnet P."/>
            <person name="Barre A."/>
            <person name="Maurier F."/>
            <person name="Blanchard A."/>
            <person name="Ben Abdelmoumen B.M."/>
        </authorList>
    </citation>
    <scope>NUCLEOTIDE SEQUENCE [LARGE SCALE GENOMIC DNA]</scope>
    <source>
        <strain evidence="7 8">Mgn_IPT</strain>
    </source>
</reference>
<feature type="transmembrane region" description="Helical" evidence="6">
    <location>
        <begin position="70"/>
        <end position="89"/>
    </location>
</feature>
<dbReference type="EMBL" id="LVLH01000040">
    <property type="protein sequence ID" value="OAB48755.1"/>
    <property type="molecule type" value="Genomic_DNA"/>
</dbReference>
<dbReference type="GO" id="GO:0005886">
    <property type="term" value="C:plasma membrane"/>
    <property type="evidence" value="ECO:0007669"/>
    <property type="project" value="UniProtKB-SubCell"/>
</dbReference>
<keyword evidence="3 6" id="KW-0812">Transmembrane</keyword>
<sequence>MKEKILNWSQNLRSFIRLDQTKSTTRKVFSSVWSVVLGLFVAIIIIAILGQGNPFVFFEKWGEAFKGTKVSNLLIYLIIFGFAGLASAIGFKSGLFNIGISGQMMISGLVGFSLLMVMGVNGSNINIGHLIMVMVLSIILGAFISMIAGVLKAYLNVHEVISTIMLNWIIVNLAKYLFNVSRAKIIWGEQIFNNYFSTQITIGTKPEAFGILSNAMVTGFSVFGIILFIVVAIGMFLMYKQTTFGYKLKMLGLSKTNGKYIGVNEKISIVLVMSVSGAFAGFAGFMYYFFKESMLFQNLTVPLGIGFDGIAISLLALNSSIGILLSSLFYAILYTIAPSLQSNPLYLKPDDVQIITAAILYLAALSQMLQNFKPFNFVWRSIVNVSSKKWWLLLKNKYLNLQKEKLIRTYSLKKAKIELNIKESNKDSMLNEYKKAKEISFIKLSKLDNQLDYYKEMLNLQKGNQTIDKKVIQQLKTDLVSKNNQPVEIYYDLEQFKANEKSKIELVKELNKEFKQEQDKFLNLVYTTKDKSAQIKAFEQIGLLKQKHWQALNEINIDAIKNVKMQHKANIKELKNHYKLDVENNYQSMMNVYIKPWFNKAFNFKKGAK</sequence>
<evidence type="ECO:0000313" key="8">
    <source>
        <dbReference type="Proteomes" id="UP000076983"/>
    </source>
</evidence>
<feature type="transmembrane region" description="Helical" evidence="6">
    <location>
        <begin position="310"/>
        <end position="332"/>
    </location>
</feature>
<feature type="transmembrane region" description="Helical" evidence="6">
    <location>
        <begin position="215"/>
        <end position="239"/>
    </location>
</feature>
<comment type="subcellular location">
    <subcellularLocation>
        <location evidence="1">Cell membrane</location>
        <topology evidence="1">Multi-pass membrane protein</topology>
    </subcellularLocation>
</comment>
<protein>
    <submittedName>
        <fullName evidence="7">Nucleoside ABC transporter, permease protein 1</fullName>
    </submittedName>
</protein>
<dbReference type="PANTHER" id="PTHR47089">
    <property type="entry name" value="ABC TRANSPORTER, PERMEASE PROTEIN"/>
    <property type="match status" value="1"/>
</dbReference>
<dbReference type="RefSeq" id="WP_063626247.1">
    <property type="nucleotide sequence ID" value="NZ_LVLH01000040.1"/>
</dbReference>